<organism evidence="1 2">
    <name type="scientific">Mobiluncus curtisii ATCC 51333</name>
    <dbReference type="NCBI Taxonomy" id="887326"/>
    <lineage>
        <taxon>Bacteria</taxon>
        <taxon>Bacillati</taxon>
        <taxon>Actinomycetota</taxon>
        <taxon>Actinomycetes</taxon>
        <taxon>Actinomycetales</taxon>
        <taxon>Actinomycetaceae</taxon>
        <taxon>Mobiluncus</taxon>
    </lineage>
</organism>
<dbReference type="Proteomes" id="UP000005573">
    <property type="component" value="Unassembled WGS sequence"/>
</dbReference>
<evidence type="ECO:0000313" key="1">
    <source>
        <dbReference type="EMBL" id="EFU79999.1"/>
    </source>
</evidence>
<protein>
    <submittedName>
        <fullName evidence="1">Uncharacterized protein</fullName>
    </submittedName>
</protein>
<evidence type="ECO:0000313" key="2">
    <source>
        <dbReference type="Proteomes" id="UP000005573"/>
    </source>
</evidence>
<dbReference type="EMBL" id="AEPY01000009">
    <property type="protein sequence ID" value="EFU79999.1"/>
    <property type="molecule type" value="Genomic_DNA"/>
</dbReference>
<dbReference type="AlphaFoldDB" id="E6LZE3"/>
<proteinExistence type="predicted"/>
<dbReference type="HOGENOM" id="CLU_2826398_0_0_11"/>
<name>E6LZE3_9ACTO</name>
<gene>
    <name evidence="1" type="ORF">HMPREF0388_1230</name>
</gene>
<sequence>MTETALNPMQPVEPPDWLLDSSIAKKQWEKMNSEERDWVAANADDIRGEYSETMPTTILGLLYAGA</sequence>
<comment type="caution">
    <text evidence="1">The sequence shown here is derived from an EMBL/GenBank/DDBJ whole genome shotgun (WGS) entry which is preliminary data.</text>
</comment>
<reference evidence="1 2" key="1">
    <citation type="submission" date="2010-12" db="EMBL/GenBank/DDBJ databases">
        <authorList>
            <person name="Muzny D."/>
            <person name="Qin X."/>
            <person name="Deng J."/>
            <person name="Jiang H."/>
            <person name="Liu Y."/>
            <person name="Qu J."/>
            <person name="Song X.-Z."/>
            <person name="Zhang L."/>
            <person name="Thornton R."/>
            <person name="Coyle M."/>
            <person name="Francisco L."/>
            <person name="Jackson L."/>
            <person name="Javaid M."/>
            <person name="Korchina V."/>
            <person name="Kovar C."/>
            <person name="Mata R."/>
            <person name="Mathew T."/>
            <person name="Ngo R."/>
            <person name="Nguyen L."/>
            <person name="Nguyen N."/>
            <person name="Okwuonu G."/>
            <person name="Ongeri F."/>
            <person name="Pham C."/>
            <person name="Simmons D."/>
            <person name="Wilczek-Boney K."/>
            <person name="Hale W."/>
            <person name="Jakkamsetti A."/>
            <person name="Pham P."/>
            <person name="Ruth R."/>
            <person name="San Lucas F."/>
            <person name="Warren J."/>
            <person name="Zhang J."/>
            <person name="Zhao Z."/>
            <person name="Zhou C."/>
            <person name="Zhu D."/>
            <person name="Lee S."/>
            <person name="Bess C."/>
            <person name="Blankenburg K."/>
            <person name="Forbes L."/>
            <person name="Fu Q."/>
            <person name="Gubbala S."/>
            <person name="Hirani K."/>
            <person name="Jayaseelan J.C."/>
            <person name="Lara F."/>
            <person name="Munidasa M."/>
            <person name="Palculict T."/>
            <person name="Patil S."/>
            <person name="Pu L.-L."/>
            <person name="Saada N."/>
            <person name="Tang L."/>
            <person name="Weissenberger G."/>
            <person name="Zhu Y."/>
            <person name="Hemphill L."/>
            <person name="Shang Y."/>
            <person name="Youmans B."/>
            <person name="Ayvaz T."/>
            <person name="Ross M."/>
            <person name="Santibanez J."/>
            <person name="Aqrawi P."/>
            <person name="Gross S."/>
            <person name="Joshi V."/>
            <person name="Fowler G."/>
            <person name="Nazareth L."/>
            <person name="Reid J."/>
            <person name="Worley K."/>
            <person name="Petrosino J."/>
            <person name="Highlander S."/>
            <person name="Gibbs R."/>
        </authorList>
    </citation>
    <scope>NUCLEOTIDE SEQUENCE [LARGE SCALE GENOMIC DNA]</scope>
    <source>
        <strain evidence="1 2">ATCC 51333</strain>
    </source>
</reference>
<accession>E6LZE3</accession>
<dbReference type="RefSeq" id="WP_004009639.1">
    <property type="nucleotide sequence ID" value="NZ_GL622340.1"/>
</dbReference>